<name>A0AB39BKL5_9MICO</name>
<dbReference type="InterPro" id="IPR016166">
    <property type="entry name" value="FAD-bd_PCMH"/>
</dbReference>
<evidence type="ECO:0000313" key="3">
    <source>
        <dbReference type="EMBL" id="XDI06884.1"/>
    </source>
</evidence>
<protein>
    <submittedName>
        <fullName evidence="3">FAD binding domain-containing protein</fullName>
    </submittedName>
</protein>
<dbReference type="InterPro" id="IPR036318">
    <property type="entry name" value="FAD-bd_PCMH-like_sf"/>
</dbReference>
<dbReference type="EMBL" id="CP162511">
    <property type="protein sequence ID" value="XDI06884.1"/>
    <property type="molecule type" value="Genomic_DNA"/>
</dbReference>
<feature type="domain" description="FAD-binding PCMH-type" evidence="2">
    <location>
        <begin position="1"/>
        <end position="174"/>
    </location>
</feature>
<dbReference type="Gene3D" id="3.30.465.10">
    <property type="match status" value="1"/>
</dbReference>
<dbReference type="InterPro" id="IPR002346">
    <property type="entry name" value="Mopterin_DH_FAD-bd"/>
</dbReference>
<dbReference type="PANTHER" id="PTHR42659">
    <property type="entry name" value="XANTHINE DEHYDROGENASE SUBUNIT C-RELATED"/>
    <property type="match status" value="1"/>
</dbReference>
<feature type="region of interest" description="Disordered" evidence="1">
    <location>
        <begin position="270"/>
        <end position="298"/>
    </location>
</feature>
<dbReference type="InterPro" id="IPR051312">
    <property type="entry name" value="Diverse_Substr_Oxidored"/>
</dbReference>
<evidence type="ECO:0000259" key="2">
    <source>
        <dbReference type="PROSITE" id="PS51387"/>
    </source>
</evidence>
<organism evidence="3">
    <name type="scientific">Herbiconiux sp. A18JL235</name>
    <dbReference type="NCBI Taxonomy" id="3152363"/>
    <lineage>
        <taxon>Bacteria</taxon>
        <taxon>Bacillati</taxon>
        <taxon>Actinomycetota</taxon>
        <taxon>Actinomycetes</taxon>
        <taxon>Micrococcales</taxon>
        <taxon>Microbacteriaceae</taxon>
        <taxon>Herbiconiux</taxon>
    </lineage>
</organism>
<accession>A0AB39BKL5</accession>
<dbReference type="Pfam" id="PF00941">
    <property type="entry name" value="FAD_binding_5"/>
    <property type="match status" value="1"/>
</dbReference>
<sequence>MDLNTVTAITPARSRSDLAALGEGVAPLAGGSWLFSERQDHLTGLVDLMGLRWESLVPGVDGLEVAATCTLAELAAMPSRPGWAAHPLFYQCCTALLGSFKVWNVATVGGNVCASLPAGPMTSLFSSLDADALVWRADGSDERVPVAHVVTGNGMNVLGPGDVLRSFHVPTGSLEARSAYRKIALSPLGRSGAVIVGLLRTDGSVLLTVSGATVRPEQLRFDSLPGAEEVAARVDAIDSWFTDPHGAADWRRSVSTALALEIVNELGLPPGEAPPSAYTTERYVPTAPATAGSEGEAR</sequence>
<evidence type="ECO:0000256" key="1">
    <source>
        <dbReference type="SAM" id="MobiDB-lite"/>
    </source>
</evidence>
<dbReference type="RefSeq" id="WP_368499262.1">
    <property type="nucleotide sequence ID" value="NZ_CP162511.1"/>
</dbReference>
<reference evidence="3" key="1">
    <citation type="submission" date="2024-05" db="EMBL/GenBank/DDBJ databases">
        <title>Herbiconiux sp. A18JL235.</title>
        <authorList>
            <person name="Zhang G."/>
        </authorList>
    </citation>
    <scope>NUCLEOTIDE SEQUENCE</scope>
    <source>
        <strain evidence="3">A18JL235</strain>
    </source>
</reference>
<dbReference type="InterPro" id="IPR016169">
    <property type="entry name" value="FAD-bd_PCMH_sub2"/>
</dbReference>
<gene>
    <name evidence="3" type="ORF">ABFY20_07210</name>
</gene>
<proteinExistence type="predicted"/>
<dbReference type="AlphaFoldDB" id="A0AB39BKL5"/>
<dbReference type="GO" id="GO:0071949">
    <property type="term" value="F:FAD binding"/>
    <property type="evidence" value="ECO:0007669"/>
    <property type="project" value="InterPro"/>
</dbReference>
<dbReference type="PROSITE" id="PS51387">
    <property type="entry name" value="FAD_PCMH"/>
    <property type="match status" value="1"/>
</dbReference>
<dbReference type="SUPFAM" id="SSF56176">
    <property type="entry name" value="FAD-binding/transporter-associated domain-like"/>
    <property type="match status" value="1"/>
</dbReference>
<dbReference type="PANTHER" id="PTHR42659:SF9">
    <property type="entry name" value="XANTHINE DEHYDROGENASE FAD-BINDING SUBUNIT XDHB-RELATED"/>
    <property type="match status" value="1"/>
</dbReference>
<dbReference type="GO" id="GO:0016491">
    <property type="term" value="F:oxidoreductase activity"/>
    <property type="evidence" value="ECO:0007669"/>
    <property type="project" value="InterPro"/>
</dbReference>